<evidence type="ECO:0000256" key="6">
    <source>
        <dbReference type="HAMAP-Rule" id="MF_00194"/>
    </source>
</evidence>
<comment type="function">
    <text evidence="6">May be involved in recombination.</text>
</comment>
<dbReference type="AlphaFoldDB" id="A0A379FZR2"/>
<dbReference type="GO" id="GO:0005737">
    <property type="term" value="C:cytoplasm"/>
    <property type="evidence" value="ECO:0007669"/>
    <property type="project" value="UniProtKB-UniRule"/>
</dbReference>
<dbReference type="RefSeq" id="WP_011039734.1">
    <property type="nucleotide sequence ID" value="NZ_UGUA01000001.1"/>
</dbReference>
<comment type="similarity">
    <text evidence="2 6">Belongs to the RdgC family.</text>
</comment>
<evidence type="ECO:0000313" key="7">
    <source>
        <dbReference type="EMBL" id="SUC33853.1"/>
    </source>
</evidence>
<accession>A0A379FZR2</accession>
<dbReference type="PANTHER" id="PTHR38103:SF1">
    <property type="entry name" value="RECOMBINATION-ASSOCIATED PROTEIN RDGC"/>
    <property type="match status" value="1"/>
</dbReference>
<dbReference type="HAMAP" id="MF_00194">
    <property type="entry name" value="RdgC"/>
    <property type="match status" value="1"/>
</dbReference>
<reference evidence="7 8" key="1">
    <citation type="submission" date="2018-06" db="EMBL/GenBank/DDBJ databases">
        <authorList>
            <consortium name="Pathogen Informatics"/>
            <person name="Doyle S."/>
        </authorList>
    </citation>
    <scope>NUCLEOTIDE SEQUENCE [LARGE SCALE GENOMIC DNA]</scope>
    <source>
        <strain evidence="7 8">NCTC12026</strain>
    </source>
</reference>
<organism evidence="7 8">
    <name type="scientific">Providencia rustigianii</name>
    <dbReference type="NCBI Taxonomy" id="158850"/>
    <lineage>
        <taxon>Bacteria</taxon>
        <taxon>Pseudomonadati</taxon>
        <taxon>Pseudomonadota</taxon>
        <taxon>Gammaproteobacteria</taxon>
        <taxon>Enterobacterales</taxon>
        <taxon>Morganellaceae</taxon>
        <taxon>Providencia</taxon>
    </lineage>
</organism>
<dbReference type="Pfam" id="PF04381">
    <property type="entry name" value="RdgC"/>
    <property type="match status" value="1"/>
</dbReference>
<dbReference type="OrthoDB" id="5290530at2"/>
<evidence type="ECO:0000256" key="3">
    <source>
        <dbReference type="ARBA" id="ARBA00022296"/>
    </source>
</evidence>
<dbReference type="GO" id="GO:0003690">
    <property type="term" value="F:double-stranded DNA binding"/>
    <property type="evidence" value="ECO:0007669"/>
    <property type="project" value="TreeGrafter"/>
</dbReference>
<evidence type="ECO:0000256" key="5">
    <source>
        <dbReference type="ARBA" id="ARBA00023172"/>
    </source>
</evidence>
<sequence>MHTPFSVKNLAIYRISRDIDFSKLAELAVNYKFTPCGSQDMAKTGWISPLGDEFENLTHEASGVILLCQKSEKKNIPASVIKEKLDEKVTKMQAEQGRKLKRTEIASLKDEILHTLLPVTLPKTTRTYIWIDKQAGLLIVDASSARRAEDVNALLRKTLGSLPVVPLTMEKPVELTLTEWVRSGELPAGMVLGSDITLKAILEDGGIVTARNQDLICDEIANHIESGKVVTKVSFDWQERISFVLKDDCTIGRIRFSDVLKEQNDDIDREDVAARFDADFVLYTGEVMALINTLISSLGGEADRTAHEDVNQDKKEGVAA</sequence>
<proteinExistence type="inferred from homology"/>
<evidence type="ECO:0000256" key="4">
    <source>
        <dbReference type="ARBA" id="ARBA00022490"/>
    </source>
</evidence>
<dbReference type="NCBIfam" id="NF001464">
    <property type="entry name" value="PRK00321.1-5"/>
    <property type="match status" value="1"/>
</dbReference>
<dbReference type="EMBL" id="UGUA01000001">
    <property type="protein sequence ID" value="SUC33853.1"/>
    <property type="molecule type" value="Genomic_DNA"/>
</dbReference>
<evidence type="ECO:0000256" key="2">
    <source>
        <dbReference type="ARBA" id="ARBA00008657"/>
    </source>
</evidence>
<protein>
    <recommendedName>
        <fullName evidence="3 6">Recombination-associated protein RdgC</fullName>
    </recommendedName>
</protein>
<evidence type="ECO:0000256" key="1">
    <source>
        <dbReference type="ARBA" id="ARBA00004453"/>
    </source>
</evidence>
<dbReference type="GO" id="GO:0000018">
    <property type="term" value="P:regulation of DNA recombination"/>
    <property type="evidence" value="ECO:0007669"/>
    <property type="project" value="TreeGrafter"/>
</dbReference>
<dbReference type="NCBIfam" id="NF001462">
    <property type="entry name" value="PRK00321.1-3"/>
    <property type="match status" value="1"/>
</dbReference>
<comment type="subcellular location">
    <subcellularLocation>
        <location evidence="1 6">Cytoplasm</location>
        <location evidence="1 6">Nucleoid</location>
    </subcellularLocation>
</comment>
<dbReference type="GO" id="GO:0043590">
    <property type="term" value="C:bacterial nucleoid"/>
    <property type="evidence" value="ECO:0007669"/>
    <property type="project" value="TreeGrafter"/>
</dbReference>
<keyword evidence="5 6" id="KW-0233">DNA recombination</keyword>
<dbReference type="GO" id="GO:0006310">
    <property type="term" value="P:DNA recombination"/>
    <property type="evidence" value="ECO:0007669"/>
    <property type="project" value="UniProtKB-UniRule"/>
</dbReference>
<evidence type="ECO:0000313" key="8">
    <source>
        <dbReference type="Proteomes" id="UP000255129"/>
    </source>
</evidence>
<dbReference type="GeneID" id="89492278"/>
<name>A0A379FZR2_9GAMM</name>
<dbReference type="InterPro" id="IPR007476">
    <property type="entry name" value="RdgC"/>
</dbReference>
<gene>
    <name evidence="7" type="primary">rdgC_1</name>
    <name evidence="6" type="synonym">rdgC</name>
    <name evidence="7" type="ORF">NCTC12026_00174</name>
</gene>
<dbReference type="Proteomes" id="UP000255129">
    <property type="component" value="Unassembled WGS sequence"/>
</dbReference>
<keyword evidence="4 6" id="KW-0963">Cytoplasm</keyword>
<dbReference type="PANTHER" id="PTHR38103">
    <property type="entry name" value="RECOMBINATION-ASSOCIATED PROTEIN RDGC"/>
    <property type="match status" value="1"/>
</dbReference>